<feature type="domain" description="Methyl-accepting transducer" evidence="6">
    <location>
        <begin position="389"/>
        <end position="625"/>
    </location>
</feature>
<organism evidence="8 9">
    <name type="scientific">Desulfurispira natronophila</name>
    <dbReference type="NCBI Taxonomy" id="682562"/>
    <lineage>
        <taxon>Bacteria</taxon>
        <taxon>Pseudomonadati</taxon>
        <taxon>Chrysiogenota</taxon>
        <taxon>Chrysiogenia</taxon>
        <taxon>Chrysiogenales</taxon>
        <taxon>Chrysiogenaceae</taxon>
        <taxon>Desulfurispira</taxon>
    </lineage>
</organism>
<dbReference type="CDD" id="cd06225">
    <property type="entry name" value="HAMP"/>
    <property type="match status" value="1"/>
</dbReference>
<comment type="subcellular location">
    <subcellularLocation>
        <location evidence="1">Membrane</location>
    </subcellularLocation>
</comment>
<comment type="similarity">
    <text evidence="3">Belongs to the methyl-accepting chemotaxis (MCP) protein family.</text>
</comment>
<dbReference type="EMBL" id="JACHID010000005">
    <property type="protein sequence ID" value="MBB5021799.1"/>
    <property type="molecule type" value="Genomic_DNA"/>
</dbReference>
<feature type="domain" description="HAMP" evidence="7">
    <location>
        <begin position="338"/>
        <end position="384"/>
    </location>
</feature>
<dbReference type="PANTHER" id="PTHR32089">
    <property type="entry name" value="METHYL-ACCEPTING CHEMOTAXIS PROTEIN MCPB"/>
    <property type="match status" value="1"/>
</dbReference>
<dbReference type="FunFam" id="1.10.287.950:FF:000001">
    <property type="entry name" value="Methyl-accepting chemotaxis sensory transducer"/>
    <property type="match status" value="1"/>
</dbReference>
<dbReference type="PROSITE" id="PS50111">
    <property type="entry name" value="CHEMOTAXIS_TRANSDUC_2"/>
    <property type="match status" value="1"/>
</dbReference>
<proteinExistence type="inferred from homology"/>
<evidence type="ECO:0000256" key="1">
    <source>
        <dbReference type="ARBA" id="ARBA00004370"/>
    </source>
</evidence>
<evidence type="ECO:0000256" key="2">
    <source>
        <dbReference type="ARBA" id="ARBA00023224"/>
    </source>
</evidence>
<dbReference type="Gene3D" id="1.10.287.950">
    <property type="entry name" value="Methyl-accepting chemotaxis protein"/>
    <property type="match status" value="1"/>
</dbReference>
<dbReference type="PROSITE" id="PS50885">
    <property type="entry name" value="HAMP"/>
    <property type="match status" value="1"/>
</dbReference>
<dbReference type="AlphaFoldDB" id="A0A7W7Y4C1"/>
<keyword evidence="2 4" id="KW-0807">Transducer</keyword>
<evidence type="ECO:0000256" key="3">
    <source>
        <dbReference type="ARBA" id="ARBA00029447"/>
    </source>
</evidence>
<keyword evidence="9" id="KW-1185">Reference proteome</keyword>
<evidence type="ECO:0000259" key="6">
    <source>
        <dbReference type="PROSITE" id="PS50111"/>
    </source>
</evidence>
<evidence type="ECO:0000313" key="9">
    <source>
        <dbReference type="Proteomes" id="UP000528322"/>
    </source>
</evidence>
<feature type="transmembrane region" description="Helical" evidence="5">
    <location>
        <begin position="307"/>
        <end position="329"/>
    </location>
</feature>
<accession>A0A7W7Y4C1</accession>
<feature type="transmembrane region" description="Helical" evidence="5">
    <location>
        <begin position="21"/>
        <end position="39"/>
    </location>
</feature>
<dbReference type="InterPro" id="IPR004090">
    <property type="entry name" value="Chemotax_Me-accpt_rcpt"/>
</dbReference>
<dbReference type="SMART" id="SM00304">
    <property type="entry name" value="HAMP"/>
    <property type="match status" value="1"/>
</dbReference>
<dbReference type="GO" id="GO:0016020">
    <property type="term" value="C:membrane"/>
    <property type="evidence" value="ECO:0007669"/>
    <property type="project" value="UniProtKB-SubCell"/>
</dbReference>
<dbReference type="SMART" id="SM00283">
    <property type="entry name" value="MA"/>
    <property type="match status" value="1"/>
</dbReference>
<evidence type="ECO:0000256" key="5">
    <source>
        <dbReference type="SAM" id="Phobius"/>
    </source>
</evidence>
<reference evidence="8 9" key="1">
    <citation type="submission" date="2020-08" db="EMBL/GenBank/DDBJ databases">
        <title>Genomic Encyclopedia of Type Strains, Phase IV (KMG-IV): sequencing the most valuable type-strain genomes for metagenomic binning, comparative biology and taxonomic classification.</title>
        <authorList>
            <person name="Goeker M."/>
        </authorList>
    </citation>
    <scope>NUCLEOTIDE SEQUENCE [LARGE SCALE GENOMIC DNA]</scope>
    <source>
        <strain evidence="8 9">DSM 22071</strain>
    </source>
</reference>
<dbReference type="GO" id="GO:0006935">
    <property type="term" value="P:chemotaxis"/>
    <property type="evidence" value="ECO:0007669"/>
    <property type="project" value="InterPro"/>
</dbReference>
<dbReference type="InterPro" id="IPR029151">
    <property type="entry name" value="Sensor-like_sf"/>
</dbReference>
<evidence type="ECO:0000313" key="8">
    <source>
        <dbReference type="EMBL" id="MBB5021799.1"/>
    </source>
</evidence>
<dbReference type="GO" id="GO:0007165">
    <property type="term" value="P:signal transduction"/>
    <property type="evidence" value="ECO:0007669"/>
    <property type="project" value="UniProtKB-KW"/>
</dbReference>
<gene>
    <name evidence="8" type="ORF">HNR37_001112</name>
</gene>
<dbReference type="Proteomes" id="UP000528322">
    <property type="component" value="Unassembled WGS sequence"/>
</dbReference>
<dbReference type="SUPFAM" id="SSF58104">
    <property type="entry name" value="Methyl-accepting chemotaxis protein (MCP) signaling domain"/>
    <property type="match status" value="1"/>
</dbReference>
<name>A0A7W7Y4C1_9BACT</name>
<dbReference type="Pfam" id="PF14827">
    <property type="entry name" value="dCache_3"/>
    <property type="match status" value="1"/>
</dbReference>
<dbReference type="InterPro" id="IPR029150">
    <property type="entry name" value="dCache_3"/>
</dbReference>
<keyword evidence="5" id="KW-1133">Transmembrane helix</keyword>
<sequence>MTNSFLKVFSNHKSIPAKVKFIMLVVGVGVIFLVGSIIMTHNEEEHFTQQRISEIAGQLQQDALDAEKEKKDELLSIALTLASNQTMHRGVILGERERPRMIQELNTLSESFREHTDINNLRVHIHDRDGYTVLRTFAPDFHGDDLTAFRSTARRIRDEQRPFTALEPGASAITIRAIAPMIRGPEYIGAVELSAGYGSISRDFKARGERYIALVNDSGLRASQGLANNRKIGPFRALSDTWFCDETFAFADQVDYEHLLKYGYDMTDDFFVTSTPLVGYDGNTLGYHVIGFPMERFDEAFESSNRIINAMLGILIFSIVAVVIATWVAMRFLISPHVREAVSQAKVIADGDFRQEMPVYSTDEFGQLAQEFNRMGEKLSSALHSVNTAIDDLSNNSIAMADTAKGLTDGSESQTSSISELSVAMTEMTSTIEQVAQNIQNSSEHAQSTLQASNDGAKDALDIIRKTEGILSKVKESAEAIESLGASVGKIGEFANVITDIADQTNLLALNAAIEAARAGESGRGFAVVADEVRKLAERTQDSTNQIHKLITELQRQAKYSVTTINQSVEYVEDGNKTAQRAGERLQNISHLSEEQAGMLGEIAVAAQQQSATANQISCTVENIQGITHENAQKAQDVAEYANDLRSISEKLKVQTSYFQLKNASNQNKQLRLK</sequence>
<dbReference type="Pfam" id="PF00672">
    <property type="entry name" value="HAMP"/>
    <property type="match status" value="1"/>
</dbReference>
<dbReference type="InterPro" id="IPR004089">
    <property type="entry name" value="MCPsignal_dom"/>
</dbReference>
<dbReference type="CDD" id="cd11386">
    <property type="entry name" value="MCP_signal"/>
    <property type="match status" value="1"/>
</dbReference>
<dbReference type="SUPFAM" id="SSF103190">
    <property type="entry name" value="Sensory domain-like"/>
    <property type="match status" value="1"/>
</dbReference>
<dbReference type="GO" id="GO:0004888">
    <property type="term" value="F:transmembrane signaling receptor activity"/>
    <property type="evidence" value="ECO:0007669"/>
    <property type="project" value="InterPro"/>
</dbReference>
<dbReference type="PRINTS" id="PR00260">
    <property type="entry name" value="CHEMTRNSDUCR"/>
</dbReference>
<evidence type="ECO:0000256" key="4">
    <source>
        <dbReference type="PROSITE-ProRule" id="PRU00284"/>
    </source>
</evidence>
<dbReference type="RefSeq" id="WP_183731155.1">
    <property type="nucleotide sequence ID" value="NZ_JACHID010000005.1"/>
</dbReference>
<keyword evidence="5" id="KW-0812">Transmembrane</keyword>
<evidence type="ECO:0000259" key="7">
    <source>
        <dbReference type="PROSITE" id="PS50885"/>
    </source>
</evidence>
<dbReference type="PANTHER" id="PTHR32089:SF112">
    <property type="entry name" value="LYSOZYME-LIKE PROTEIN-RELATED"/>
    <property type="match status" value="1"/>
</dbReference>
<keyword evidence="5" id="KW-0472">Membrane</keyword>
<dbReference type="InterPro" id="IPR003660">
    <property type="entry name" value="HAMP_dom"/>
</dbReference>
<dbReference type="Pfam" id="PF00015">
    <property type="entry name" value="MCPsignal"/>
    <property type="match status" value="1"/>
</dbReference>
<protein>
    <submittedName>
        <fullName evidence="8">Methyl-accepting chemotaxis protein</fullName>
    </submittedName>
</protein>
<comment type="caution">
    <text evidence="8">The sequence shown here is derived from an EMBL/GenBank/DDBJ whole genome shotgun (WGS) entry which is preliminary data.</text>
</comment>